<organism evidence="5 6">
    <name type="scientific">Octadecabacter temperatus</name>
    <dbReference type="NCBI Taxonomy" id="1458307"/>
    <lineage>
        <taxon>Bacteria</taxon>
        <taxon>Pseudomonadati</taxon>
        <taxon>Pseudomonadota</taxon>
        <taxon>Alphaproteobacteria</taxon>
        <taxon>Rhodobacterales</taxon>
        <taxon>Roseobacteraceae</taxon>
        <taxon>Octadecabacter</taxon>
    </lineage>
</organism>
<dbReference type="Pfam" id="PF01124">
    <property type="entry name" value="MAPEG"/>
    <property type="match status" value="1"/>
</dbReference>
<proteinExistence type="predicted"/>
<dbReference type="AlphaFoldDB" id="A0A0K0Y2K4"/>
<dbReference type="InterPro" id="IPR001129">
    <property type="entry name" value="Membr-assoc_MAPEG"/>
</dbReference>
<keyword evidence="6" id="KW-1185">Reference proteome</keyword>
<evidence type="ECO:0000256" key="4">
    <source>
        <dbReference type="ARBA" id="ARBA00023136"/>
    </source>
</evidence>
<dbReference type="GO" id="GO:0016020">
    <property type="term" value="C:membrane"/>
    <property type="evidence" value="ECO:0007669"/>
    <property type="project" value="UniProtKB-SubCell"/>
</dbReference>
<comment type="subcellular location">
    <subcellularLocation>
        <location evidence="1">Membrane</location>
    </subcellularLocation>
</comment>
<evidence type="ECO:0000256" key="2">
    <source>
        <dbReference type="ARBA" id="ARBA00022692"/>
    </source>
</evidence>
<dbReference type="Gene3D" id="1.20.120.550">
    <property type="entry name" value="Membrane associated eicosanoid/glutathione metabolism-like domain"/>
    <property type="match status" value="1"/>
</dbReference>
<dbReference type="InterPro" id="IPR023352">
    <property type="entry name" value="MAPEG-like_dom_sf"/>
</dbReference>
<keyword evidence="4" id="KW-0472">Membrane</keyword>
<dbReference type="STRING" id="1458307.OSB_06030"/>
<dbReference type="KEGG" id="otm:OSB_06030"/>
<keyword evidence="3" id="KW-1133">Transmembrane helix</keyword>
<name>A0A0K0Y2K4_9RHOB</name>
<evidence type="ECO:0000256" key="1">
    <source>
        <dbReference type="ARBA" id="ARBA00004370"/>
    </source>
</evidence>
<keyword evidence="2" id="KW-0812">Transmembrane</keyword>
<evidence type="ECO:0000313" key="6">
    <source>
        <dbReference type="Proteomes" id="UP000067444"/>
    </source>
</evidence>
<evidence type="ECO:0000256" key="3">
    <source>
        <dbReference type="ARBA" id="ARBA00022989"/>
    </source>
</evidence>
<protein>
    <submittedName>
        <fullName evidence="5">MAPEG family protein</fullName>
    </submittedName>
</protein>
<dbReference type="SUPFAM" id="SSF161084">
    <property type="entry name" value="MAPEG domain-like"/>
    <property type="match status" value="1"/>
</dbReference>
<dbReference type="Proteomes" id="UP000067444">
    <property type="component" value="Chromosome"/>
</dbReference>
<reference evidence="5 6" key="1">
    <citation type="journal article" date="2015" name="Genome Announc.">
        <title>Closed Genome Sequence of Octadecabacter temperatus SB1, the First Mesophilic Species of the Genus Octadecabacter.</title>
        <authorList>
            <person name="Voget S."/>
            <person name="Billerbeck S."/>
            <person name="Simon M."/>
            <person name="Daniel R."/>
        </authorList>
    </citation>
    <scope>NUCLEOTIDE SEQUENCE [LARGE SCALE GENOMIC DNA]</scope>
    <source>
        <strain evidence="5 6">SB1</strain>
    </source>
</reference>
<accession>A0A0K0Y2K4</accession>
<evidence type="ECO:0000313" key="5">
    <source>
        <dbReference type="EMBL" id="AKS45164.1"/>
    </source>
</evidence>
<dbReference type="EMBL" id="CP012160">
    <property type="protein sequence ID" value="AKS45164.1"/>
    <property type="molecule type" value="Genomic_DNA"/>
</dbReference>
<gene>
    <name evidence="5" type="ORF">OSB_06030</name>
</gene>
<sequence>MPLLSCSFGAHPLKEIPMTPITALAAFALMSIAMIGFEIMYTYATQGFGYGFSANRPNVTFSPFAIRVKRALQNQTESAMYIVPLIAAVQLLGLTGNGISLALALIIFGRMAFVALYYTGIPFIRVPAFVCGTVPSIYLAIMVLTAAGAA</sequence>